<dbReference type="RefSeq" id="WP_152063326.1">
    <property type="nucleotide sequence ID" value="NZ_CABWIC010000007.1"/>
</dbReference>
<dbReference type="AlphaFoldDB" id="A0A5K1IVL8"/>
<dbReference type="Proteomes" id="UP000405524">
    <property type="component" value="Unassembled WGS sequence"/>
</dbReference>
<evidence type="ECO:0000256" key="1">
    <source>
        <dbReference type="SAM" id="MobiDB-lite"/>
    </source>
</evidence>
<dbReference type="EMBL" id="CABWIC010000007">
    <property type="protein sequence ID" value="VWL93054.1"/>
    <property type="molecule type" value="Genomic_DNA"/>
</dbReference>
<organism evidence="2 3">
    <name type="scientific">Collinsella intestinalis</name>
    <dbReference type="NCBI Taxonomy" id="147207"/>
    <lineage>
        <taxon>Bacteria</taxon>
        <taxon>Bacillati</taxon>
        <taxon>Actinomycetota</taxon>
        <taxon>Coriobacteriia</taxon>
        <taxon>Coriobacteriales</taxon>
        <taxon>Coriobacteriaceae</taxon>
        <taxon>Collinsella</taxon>
    </lineage>
</organism>
<sequence length="91" mass="10307">MINFLYLTISKISTKNLKTMNPINEIMHLKSFTVGFDMEKPDAMRISAEPTTPATKRCSTIKVHRGIIAGKRRDQTPPPKARSKETRHDPA</sequence>
<name>A0A5K1IVL8_9ACTN</name>
<protein>
    <submittedName>
        <fullName evidence="2">Uncharacterized protein</fullName>
    </submittedName>
</protein>
<gene>
    <name evidence="2" type="ORF">JKKLCJKK_00692</name>
</gene>
<feature type="compositionally biased region" description="Basic and acidic residues" evidence="1">
    <location>
        <begin position="82"/>
        <end position="91"/>
    </location>
</feature>
<reference evidence="2 3" key="1">
    <citation type="submission" date="2019-10" db="EMBL/GenBank/DDBJ databases">
        <authorList>
            <person name="Wolf R A."/>
        </authorList>
    </citation>
    <scope>NUCLEOTIDE SEQUENCE [LARGE SCALE GENOMIC DNA]</scope>
    <source>
        <strain evidence="2">Collinsella_intestinalis_DSM_13632</strain>
    </source>
</reference>
<proteinExistence type="predicted"/>
<feature type="region of interest" description="Disordered" evidence="1">
    <location>
        <begin position="65"/>
        <end position="91"/>
    </location>
</feature>
<accession>A0A5K1IVL8</accession>
<evidence type="ECO:0000313" key="2">
    <source>
        <dbReference type="EMBL" id="VWL93054.1"/>
    </source>
</evidence>
<dbReference type="GeneID" id="77465677"/>
<evidence type="ECO:0000313" key="3">
    <source>
        <dbReference type="Proteomes" id="UP000405524"/>
    </source>
</evidence>